<evidence type="ECO:0000256" key="8">
    <source>
        <dbReference type="ARBA" id="ARBA00023125"/>
    </source>
</evidence>
<feature type="domain" description="UvrD-like helicase ATP-binding" evidence="15">
    <location>
        <begin position="26"/>
        <end position="368"/>
    </location>
</feature>
<comment type="catalytic activity">
    <reaction evidence="13">
        <text>ATP + H2O = ADP + phosphate + H(+)</text>
        <dbReference type="Rhea" id="RHEA:13065"/>
        <dbReference type="ChEBI" id="CHEBI:15377"/>
        <dbReference type="ChEBI" id="CHEBI:15378"/>
        <dbReference type="ChEBI" id="CHEBI:30616"/>
        <dbReference type="ChEBI" id="CHEBI:43474"/>
        <dbReference type="ChEBI" id="CHEBI:456216"/>
        <dbReference type="EC" id="5.6.2.4"/>
    </reaction>
</comment>
<dbReference type="SUPFAM" id="SSF52540">
    <property type="entry name" value="P-loop containing nucleoside triphosphate hydrolases"/>
    <property type="match status" value="1"/>
</dbReference>
<keyword evidence="5 14" id="KW-0347">Helicase</keyword>
<organism evidence="17 18">
    <name type="scientific">Dermabacter jinjuensis</name>
    <dbReference type="NCBI Taxonomy" id="1667168"/>
    <lineage>
        <taxon>Bacteria</taxon>
        <taxon>Bacillati</taxon>
        <taxon>Actinomycetota</taxon>
        <taxon>Actinomycetes</taxon>
        <taxon>Micrococcales</taxon>
        <taxon>Dermabacteraceae</taxon>
        <taxon>Dermabacter</taxon>
    </lineage>
</organism>
<dbReference type="PROSITE" id="PS51217">
    <property type="entry name" value="UVRD_HELICASE_CTER"/>
    <property type="match status" value="1"/>
</dbReference>
<evidence type="ECO:0000259" key="15">
    <source>
        <dbReference type="PROSITE" id="PS51198"/>
    </source>
</evidence>
<dbReference type="InterPro" id="IPR011335">
    <property type="entry name" value="Restrct_endonuc-II-like"/>
</dbReference>
<feature type="binding site" evidence="14">
    <location>
        <begin position="47"/>
        <end position="54"/>
    </location>
    <ligand>
        <name>ATP</name>
        <dbReference type="ChEBI" id="CHEBI:30616"/>
    </ligand>
</feature>
<keyword evidence="7 14" id="KW-0067">ATP-binding</keyword>
<comment type="catalytic activity">
    <reaction evidence="11">
        <text>Couples ATP hydrolysis with the unwinding of duplex DNA by translocating in the 3'-5' direction.</text>
        <dbReference type="EC" id="5.6.2.4"/>
    </reaction>
</comment>
<gene>
    <name evidence="17" type="ORF">COP05_07270</name>
</gene>
<evidence type="ECO:0000256" key="14">
    <source>
        <dbReference type="PROSITE-ProRule" id="PRU00560"/>
    </source>
</evidence>
<dbReference type="GO" id="GO:0004386">
    <property type="term" value="F:helicase activity"/>
    <property type="evidence" value="ECO:0007669"/>
    <property type="project" value="UniProtKB-KW"/>
</dbReference>
<evidence type="ECO:0000259" key="16">
    <source>
        <dbReference type="PROSITE" id="PS51217"/>
    </source>
</evidence>
<dbReference type="InterPro" id="IPR014016">
    <property type="entry name" value="UvrD-like_ATP-bd"/>
</dbReference>
<dbReference type="InterPro" id="IPR014017">
    <property type="entry name" value="DNA_helicase_UvrD-like_C"/>
</dbReference>
<dbReference type="PROSITE" id="PS51198">
    <property type="entry name" value="UVRD_HELICASE_ATP_BIND"/>
    <property type="match status" value="1"/>
</dbReference>
<keyword evidence="9" id="KW-0234">DNA repair</keyword>
<keyword evidence="6" id="KW-0269">Exonuclease</keyword>
<evidence type="ECO:0000256" key="12">
    <source>
        <dbReference type="ARBA" id="ARBA00034808"/>
    </source>
</evidence>
<dbReference type="InterPro" id="IPR011604">
    <property type="entry name" value="PDDEXK-like_dom_sf"/>
</dbReference>
<dbReference type="Gene3D" id="3.30.160.800">
    <property type="match status" value="1"/>
</dbReference>
<keyword evidence="18" id="KW-1185">Reference proteome</keyword>
<evidence type="ECO:0000256" key="2">
    <source>
        <dbReference type="ARBA" id="ARBA00022741"/>
    </source>
</evidence>
<evidence type="ECO:0000256" key="1">
    <source>
        <dbReference type="ARBA" id="ARBA00022722"/>
    </source>
</evidence>
<dbReference type="Pfam" id="PF00580">
    <property type="entry name" value="UvrD-helicase"/>
    <property type="match status" value="1"/>
</dbReference>
<keyword evidence="8" id="KW-0238">DNA-binding</keyword>
<sequence>MPAVSGGDVTNVRLGAREVARLLGQPEPTPEQVAVIESALAPALVVAGAGSGKTETMSARVVWLIANGLVEPRHVLGLTFTKKAAHELAERIDRRLSSLASAMRSAGIELPSTLAASTVHLGGQSPRVATYNGFALDLVHEHALRIGIDPDFTVLPPAAAWQIAYDLVESWQGELPFDHSSGSVASAVLSLSGALSDHLRTARDLDEYLRQIEVETMNLPLQSDGGRKRTSPASVKRLWRVLEQRRALVPLLEAFAREKRERGAIDFSDQVSFAAAIAKASSEVREDARTQHRVVLLDEFQDTSVAQLDLLASLFGTGHATCAVGDPNQAIYGWRGASAASLSAFVERWGSEDTPVRQYTLSTSWRNDAALLKGANAISAPLAGSTAGVKVPTLAPRPGAGPGSITVAAHATEFDEARAIAEWIREIRAAHEAESEALDEAPASAAVLVRSRARIPVLQSVLENAGLSVSVAGGDSLLAQREVSDVRALLEVVNDASRSDALVELLEGPRFRFAPADIAVLGEWRRVLERSDAARAARIDPAAAFTLVDAITSPPPVDFVSPAGQRLSVPARERLARLAQIVREVRGAQGLDIPDLVTVAVRALGIDIALESDPDRDVSHALANIERLRAQAASYARTATAPSLSAFLAHLDVSEAEERGLEAAPTRPRDSSAVVISTIHAAKGLEWDHVAIASLTEGTFPSYTSQSAAKPEGACEYPAPREPGWINELSLATIPVELRGDSEILAELRWAEAETQVELDEFFEEFRLDSGKESLREERRLMYVALTRARKSALLTYSAWGEGVSKPRRASRFADEIRALEGVAVVDMEGEVGEKNPLESSPRLAAWPAKAHPREAAVKEAAAAVALARKSDVDALATPQPRPDLARFTEATRHVIASQRAEREARRVRLPSRLSPSDLVALSGANADERVRELVRPMPRKPSASARLGTRFHSWVEETHAHGALLDVEELSLDQDDDDVRESLQELKEKFDRSVFATMTPLALEVPVSLALEEAFLSGVIDAVYPNPSGEGVWIVDWKTGRVPSGEELARKSLQLSVYRLAWHQKTGLPLNQIETKFHYVQAERTIDITRHPSEAQLSRMLAALA</sequence>
<name>A0ABM6PNN2_9MICO</name>
<keyword evidence="4 14" id="KW-0378">Hydrolase</keyword>
<evidence type="ECO:0000256" key="3">
    <source>
        <dbReference type="ARBA" id="ARBA00022763"/>
    </source>
</evidence>
<keyword evidence="2 14" id="KW-0547">Nucleotide-binding</keyword>
<keyword evidence="1" id="KW-0540">Nuclease</keyword>
<dbReference type="Gene3D" id="3.40.50.300">
    <property type="entry name" value="P-loop containing nucleotide triphosphate hydrolases"/>
    <property type="match status" value="3"/>
</dbReference>
<evidence type="ECO:0000256" key="10">
    <source>
        <dbReference type="ARBA" id="ARBA00023235"/>
    </source>
</evidence>
<evidence type="ECO:0000256" key="4">
    <source>
        <dbReference type="ARBA" id="ARBA00022801"/>
    </source>
</evidence>
<accession>A0ABM6PNN2</accession>
<evidence type="ECO:0000313" key="17">
    <source>
        <dbReference type="EMBL" id="ATH96905.1"/>
    </source>
</evidence>
<dbReference type="Proteomes" id="UP000815698">
    <property type="component" value="Chromosome"/>
</dbReference>
<evidence type="ECO:0000313" key="18">
    <source>
        <dbReference type="Proteomes" id="UP000815698"/>
    </source>
</evidence>
<dbReference type="Gene3D" id="1.10.486.10">
    <property type="entry name" value="PCRA, domain 4"/>
    <property type="match status" value="1"/>
</dbReference>
<dbReference type="SUPFAM" id="SSF52980">
    <property type="entry name" value="Restriction endonuclease-like"/>
    <property type="match status" value="1"/>
</dbReference>
<proteinExistence type="predicted"/>
<dbReference type="CDD" id="cd17932">
    <property type="entry name" value="DEXQc_UvrD"/>
    <property type="match status" value="1"/>
</dbReference>
<dbReference type="Gene3D" id="3.90.320.10">
    <property type="match status" value="1"/>
</dbReference>
<feature type="domain" description="UvrD-like helicase C-terminal" evidence="16">
    <location>
        <begin position="369"/>
        <end position="684"/>
    </location>
</feature>
<evidence type="ECO:0000256" key="5">
    <source>
        <dbReference type="ARBA" id="ARBA00022806"/>
    </source>
</evidence>
<dbReference type="InterPro" id="IPR000212">
    <property type="entry name" value="DNA_helicase_UvrD/REP"/>
</dbReference>
<evidence type="ECO:0000256" key="9">
    <source>
        <dbReference type="ARBA" id="ARBA00023204"/>
    </source>
</evidence>
<dbReference type="PANTHER" id="PTHR11070">
    <property type="entry name" value="UVRD / RECB / PCRA DNA HELICASE FAMILY MEMBER"/>
    <property type="match status" value="1"/>
</dbReference>
<dbReference type="Pfam" id="PF13361">
    <property type="entry name" value="UvrD_C"/>
    <property type="match status" value="1"/>
</dbReference>
<evidence type="ECO:0000256" key="11">
    <source>
        <dbReference type="ARBA" id="ARBA00034617"/>
    </source>
</evidence>
<dbReference type="EMBL" id="CP023482">
    <property type="protein sequence ID" value="ATH96905.1"/>
    <property type="molecule type" value="Genomic_DNA"/>
</dbReference>
<dbReference type="PANTHER" id="PTHR11070:SF55">
    <property type="entry name" value="DNA 3'-5' HELICASE"/>
    <property type="match status" value="1"/>
</dbReference>
<dbReference type="Pfam" id="PF12705">
    <property type="entry name" value="PDDEXK_1"/>
    <property type="match status" value="1"/>
</dbReference>
<evidence type="ECO:0000256" key="13">
    <source>
        <dbReference type="ARBA" id="ARBA00048988"/>
    </source>
</evidence>
<evidence type="ECO:0000256" key="6">
    <source>
        <dbReference type="ARBA" id="ARBA00022839"/>
    </source>
</evidence>
<dbReference type="EC" id="5.6.2.4" evidence="12"/>
<keyword evidence="3" id="KW-0227">DNA damage</keyword>
<reference evidence="17 18" key="1">
    <citation type="journal article" date="2016" name="Int. J. Syst. Evol. Microbiol.">
        <title>Dermabacter jinjuensis sp. nov., a novel species of the genus Dermabacter isolated from a clinical specimen.</title>
        <authorList>
            <person name="Park Y.K."/>
            <person name="Lee K.M."/>
            <person name="Lee W.K."/>
            <person name="Cho M.J."/>
            <person name="Lee H.S."/>
            <person name="Cho Y.G."/>
            <person name="Lee Y.C."/>
            <person name="Lee W.K."/>
            <person name="Seong W.K."/>
            <person name="Hwang K.J."/>
        </authorList>
    </citation>
    <scope>NUCLEOTIDE SEQUENCE [LARGE SCALE GENOMIC DNA]</scope>
    <source>
        <strain evidence="17 18">32T</strain>
    </source>
</reference>
<dbReference type="InterPro" id="IPR027417">
    <property type="entry name" value="P-loop_NTPase"/>
</dbReference>
<dbReference type="InterPro" id="IPR038726">
    <property type="entry name" value="PDDEXK_AddAB-type"/>
</dbReference>
<keyword evidence="10" id="KW-0413">Isomerase</keyword>
<evidence type="ECO:0000256" key="7">
    <source>
        <dbReference type="ARBA" id="ARBA00022840"/>
    </source>
</evidence>
<protein>
    <recommendedName>
        <fullName evidence="12">DNA 3'-5' helicase</fullName>
        <ecNumber evidence="12">5.6.2.4</ecNumber>
    </recommendedName>
</protein>